<dbReference type="AlphaFoldDB" id="A0A1N6CRC1"/>
<evidence type="ECO:0000256" key="3">
    <source>
        <dbReference type="PIRSR" id="PIRSR016184-1"/>
    </source>
</evidence>
<evidence type="ECO:0000313" key="7">
    <source>
        <dbReference type="Proteomes" id="UP000199493"/>
    </source>
</evidence>
<protein>
    <submittedName>
        <fullName evidence="5">Phenazine biosynthesis protein PhzF family</fullName>
    </submittedName>
</protein>
<dbReference type="GeneID" id="97276133"/>
<dbReference type="Proteomes" id="UP000199493">
    <property type="component" value="Unassembled WGS sequence"/>
</dbReference>
<dbReference type="NCBIfam" id="TIGR00654">
    <property type="entry name" value="PhzF_family"/>
    <property type="match status" value="1"/>
</dbReference>
<evidence type="ECO:0000256" key="1">
    <source>
        <dbReference type="ARBA" id="ARBA00008270"/>
    </source>
</evidence>
<dbReference type="SUPFAM" id="SSF54506">
    <property type="entry name" value="Diaminopimelate epimerase-like"/>
    <property type="match status" value="1"/>
</dbReference>
<proteinExistence type="inferred from homology"/>
<accession>A0A1N6CRC1</accession>
<dbReference type="RefSeq" id="WP_074210977.1">
    <property type="nucleotide sequence ID" value="NZ_BJOI01000010.1"/>
</dbReference>
<dbReference type="EMBL" id="FSQX01000001">
    <property type="protein sequence ID" value="SIN61093.1"/>
    <property type="molecule type" value="Genomic_DNA"/>
</dbReference>
<dbReference type="PANTHER" id="PTHR13774">
    <property type="entry name" value="PHENAZINE BIOSYNTHESIS PROTEIN"/>
    <property type="match status" value="1"/>
</dbReference>
<dbReference type="STRING" id="77097.SAMN04490369_102717"/>
<dbReference type="GO" id="GO:0016853">
    <property type="term" value="F:isomerase activity"/>
    <property type="evidence" value="ECO:0007669"/>
    <property type="project" value="UniProtKB-KW"/>
</dbReference>
<sequence>MKIDLYQVDAFASKPFEGNPAAVCPLEAWLDDALLQAIAAENNLSETAFFVPTEAGYHLRWFTPSVEVDLCGHATLAAAWVVFHALGLVAEAVAFETRSGVLTVRREGDVLVMDFPAKTLAPLNMHAEVAATLGGIEIEELLISDDIVVVVEEASVIDRLAPDMQRLKQLPGRGVAVTAKGDDVDFVSRWFGPKVGVEEDPVTGSAHTSLAPYWAARLGKQALTARQGGARLGTLICVLEGERVMIKGCVAPYLTGQITLPENASLR</sequence>
<evidence type="ECO:0000256" key="2">
    <source>
        <dbReference type="ARBA" id="ARBA00023235"/>
    </source>
</evidence>
<gene>
    <name evidence="4" type="ORF">SAMN04490369_102717</name>
    <name evidence="5" type="ORF">SAMN05878438_0394</name>
</gene>
<dbReference type="InterPro" id="IPR003719">
    <property type="entry name" value="Phenazine_PhzF-like"/>
</dbReference>
<accession>A0A1H8JXT0</accession>
<dbReference type="PIRSF" id="PIRSF016184">
    <property type="entry name" value="PhzC_PhzF"/>
    <property type="match status" value="1"/>
</dbReference>
<keyword evidence="2" id="KW-0413">Isomerase</keyword>
<dbReference type="PANTHER" id="PTHR13774:SF17">
    <property type="entry name" value="PHENAZINE BIOSYNTHESIS-LIKE DOMAIN-CONTAINING PROTEIN"/>
    <property type="match status" value="1"/>
</dbReference>
<comment type="similarity">
    <text evidence="1">Belongs to the PhzF family.</text>
</comment>
<dbReference type="EMBL" id="FODB01000027">
    <property type="protein sequence ID" value="SEN85066.1"/>
    <property type="molecule type" value="Genomic_DNA"/>
</dbReference>
<dbReference type="Proteomes" id="UP000185024">
    <property type="component" value="Unassembled WGS sequence"/>
</dbReference>
<organism evidence="5 6">
    <name type="scientific">Vreelandella aquamarina</name>
    <dbReference type="NCBI Taxonomy" id="77097"/>
    <lineage>
        <taxon>Bacteria</taxon>
        <taxon>Pseudomonadati</taxon>
        <taxon>Pseudomonadota</taxon>
        <taxon>Gammaproteobacteria</taxon>
        <taxon>Oceanospirillales</taxon>
        <taxon>Halomonadaceae</taxon>
        <taxon>Vreelandella</taxon>
    </lineage>
</organism>
<dbReference type="GO" id="GO:0005737">
    <property type="term" value="C:cytoplasm"/>
    <property type="evidence" value="ECO:0007669"/>
    <property type="project" value="TreeGrafter"/>
</dbReference>
<evidence type="ECO:0000313" key="4">
    <source>
        <dbReference type="EMBL" id="SEN85066.1"/>
    </source>
</evidence>
<dbReference type="Pfam" id="PF02567">
    <property type="entry name" value="PhzC-PhzF"/>
    <property type="match status" value="1"/>
</dbReference>
<reference evidence="4 7" key="1">
    <citation type="submission" date="2016-10" db="EMBL/GenBank/DDBJ databases">
        <authorList>
            <person name="de Groot N.N."/>
        </authorList>
    </citation>
    <scope>NUCLEOTIDE SEQUENCE [LARGE SCALE GENOMIC DNA]</scope>
    <source>
        <strain evidence="4 7">558</strain>
    </source>
</reference>
<evidence type="ECO:0000313" key="5">
    <source>
        <dbReference type="EMBL" id="SIN61093.1"/>
    </source>
</evidence>
<name>A0A1N6CRC1_9GAMM</name>
<dbReference type="Gene3D" id="3.10.310.10">
    <property type="entry name" value="Diaminopimelate Epimerase, Chain A, domain 1"/>
    <property type="match status" value="2"/>
</dbReference>
<feature type="active site" evidence="3">
    <location>
        <position position="46"/>
    </location>
</feature>
<evidence type="ECO:0000313" key="6">
    <source>
        <dbReference type="Proteomes" id="UP000185024"/>
    </source>
</evidence>
<reference evidence="5 6" key="2">
    <citation type="submission" date="2016-11" db="EMBL/GenBank/DDBJ databases">
        <authorList>
            <person name="Jaros S."/>
            <person name="Januszkiewicz K."/>
            <person name="Wedrychowicz H."/>
        </authorList>
    </citation>
    <scope>NUCLEOTIDE SEQUENCE [LARGE SCALE GENOMIC DNA]</scope>
    <source>
        <strain evidence="5 6">ACAM 239</strain>
    </source>
</reference>